<protein>
    <submittedName>
        <fullName evidence="1">Uncharacterized protein</fullName>
    </submittedName>
</protein>
<gene>
    <name evidence="1" type="ordered locus">Clocl_3748</name>
</gene>
<dbReference type="EMBL" id="CP003065">
    <property type="protein sequence ID" value="AEV70202.1"/>
    <property type="molecule type" value="Genomic_DNA"/>
</dbReference>
<reference evidence="2" key="1">
    <citation type="submission" date="2011-12" db="EMBL/GenBank/DDBJ databases">
        <title>Complete sequence of Clostridium clariflavum DSM 19732.</title>
        <authorList>
            <consortium name="US DOE Joint Genome Institute"/>
            <person name="Lucas S."/>
            <person name="Han J."/>
            <person name="Lapidus A."/>
            <person name="Cheng J.-F."/>
            <person name="Goodwin L."/>
            <person name="Pitluck S."/>
            <person name="Peters L."/>
            <person name="Teshima H."/>
            <person name="Detter J.C."/>
            <person name="Han C."/>
            <person name="Tapia R."/>
            <person name="Land M."/>
            <person name="Hauser L."/>
            <person name="Kyrpides N."/>
            <person name="Ivanova N."/>
            <person name="Pagani I."/>
            <person name="Kitzmiller T."/>
            <person name="Lynd L."/>
            <person name="Izquierdo J."/>
            <person name="Woyke T."/>
        </authorList>
    </citation>
    <scope>NUCLEOTIDE SEQUENCE [LARGE SCALE GENOMIC DNA]</scope>
    <source>
        <strain evidence="2">DSM 19732 / NBRC 101661 / EBR45</strain>
    </source>
</reference>
<organism evidence="1 2">
    <name type="scientific">Acetivibrio clariflavus (strain DSM 19732 / NBRC 101661 / EBR45)</name>
    <name type="common">Clostridium clariflavum</name>
    <dbReference type="NCBI Taxonomy" id="720554"/>
    <lineage>
        <taxon>Bacteria</taxon>
        <taxon>Bacillati</taxon>
        <taxon>Bacillota</taxon>
        <taxon>Clostridia</taxon>
        <taxon>Eubacteriales</taxon>
        <taxon>Oscillospiraceae</taxon>
        <taxon>Acetivibrio</taxon>
    </lineage>
</organism>
<name>G8M0V9_ACECE</name>
<dbReference type="AlphaFoldDB" id="G8M0V9"/>
<proteinExistence type="predicted"/>
<evidence type="ECO:0000313" key="2">
    <source>
        <dbReference type="Proteomes" id="UP000005435"/>
    </source>
</evidence>
<keyword evidence="2" id="KW-1185">Reference proteome</keyword>
<dbReference type="HOGENOM" id="CLU_1923906_0_0_9"/>
<evidence type="ECO:0000313" key="1">
    <source>
        <dbReference type="EMBL" id="AEV70202.1"/>
    </source>
</evidence>
<accession>G8M0V9</accession>
<reference evidence="1 2" key="2">
    <citation type="journal article" date="2012" name="Stand. Genomic Sci.">
        <title>Complete Genome Sequence of Clostridium clariflavum DSM 19732.</title>
        <authorList>
            <person name="Izquierdo J.A."/>
            <person name="Goodwin L."/>
            <person name="Davenport K.W."/>
            <person name="Teshima H."/>
            <person name="Bruce D."/>
            <person name="Detter C."/>
            <person name="Tapia R."/>
            <person name="Han S."/>
            <person name="Land M."/>
            <person name="Hauser L."/>
            <person name="Jeffries C.D."/>
            <person name="Han J."/>
            <person name="Pitluck S."/>
            <person name="Nolan M."/>
            <person name="Chen A."/>
            <person name="Huntemann M."/>
            <person name="Mavromatis K."/>
            <person name="Mikhailova N."/>
            <person name="Liolios K."/>
            <person name="Woyke T."/>
            <person name="Lynd L.R."/>
        </authorList>
    </citation>
    <scope>NUCLEOTIDE SEQUENCE [LARGE SCALE GENOMIC DNA]</scope>
    <source>
        <strain evidence="2">DSM 19732 / NBRC 101661 / EBR45</strain>
    </source>
</reference>
<sequence>MYLFPRNTSNHFKPRLFRLHNPSRRKPPRKAVDVFPQIITHIKIQGFPASPPPKSTFSADGKSPESPVFRPFFRRLFVFYICHQCHALNMAGPGEHVNRLNLQNLISPLGQKRHISRKSCRITGHIHNSFG</sequence>
<dbReference type="KEGG" id="ccl:Clocl_3748"/>
<dbReference type="Proteomes" id="UP000005435">
    <property type="component" value="Chromosome"/>
</dbReference>